<dbReference type="InterPro" id="IPR025497">
    <property type="entry name" value="PatA-like_N"/>
</dbReference>
<keyword evidence="3" id="KW-1185">Reference proteome</keyword>
<evidence type="ECO:0000313" key="3">
    <source>
        <dbReference type="Proteomes" id="UP000003835"/>
    </source>
</evidence>
<dbReference type="Pfam" id="PF14332">
    <property type="entry name" value="DUF4388"/>
    <property type="match status" value="1"/>
</dbReference>
<sequence>MAITSCLSEFSLPELFQFLDQGSKTGLLTLRFLTENHEKRVRHVLLHQGRIVAVTNRLDHQCLLAMIVQRGWISPEVLREQVNRCPANIPIGLYLKTQSFLQPEQLRLLFHAQVLRQVCGLFRLREARFKFDTKATLPTTEMTGLSLSATEATLMGLRVLRDWVLLANKLPEPTSALSRVVIGKRHLRLDSVEGQVWQRSNGSISLNTMATQLKQPIEIIQQTAFRLISVGLVQEVPMMTAASRSKAMAEDVLEPVAAGTNHGSKEDNGSEVSPSFMQNLLGFLRSSK</sequence>
<dbReference type="EMBL" id="DS989877">
    <property type="protein sequence ID" value="EDX70999.1"/>
    <property type="molecule type" value="Genomic_DNA"/>
</dbReference>
<dbReference type="RefSeq" id="WP_006106096.1">
    <property type="nucleotide sequence ID" value="NZ_DS989877.1"/>
</dbReference>
<evidence type="ECO:0000313" key="2">
    <source>
        <dbReference type="EMBL" id="EDX70999.1"/>
    </source>
</evidence>
<evidence type="ECO:0000259" key="1">
    <source>
        <dbReference type="Pfam" id="PF14332"/>
    </source>
</evidence>
<protein>
    <recommendedName>
        <fullName evidence="1">PatA-like N-terminal domain-containing protein</fullName>
    </recommendedName>
</protein>
<dbReference type="AlphaFoldDB" id="B4W495"/>
<organism evidence="2 3">
    <name type="scientific">Coleofasciculus chthonoplastes PCC 7420</name>
    <dbReference type="NCBI Taxonomy" id="118168"/>
    <lineage>
        <taxon>Bacteria</taxon>
        <taxon>Bacillati</taxon>
        <taxon>Cyanobacteriota</taxon>
        <taxon>Cyanophyceae</taxon>
        <taxon>Coleofasciculales</taxon>
        <taxon>Coleofasciculaceae</taxon>
        <taxon>Coleofasciculus</taxon>
    </lineage>
</organism>
<proteinExistence type="predicted"/>
<name>B4W495_9CYAN</name>
<accession>B4W495</accession>
<reference evidence="2 3" key="1">
    <citation type="submission" date="2008-07" db="EMBL/GenBank/DDBJ databases">
        <authorList>
            <person name="Tandeau de Marsac N."/>
            <person name="Ferriera S."/>
            <person name="Johnson J."/>
            <person name="Kravitz S."/>
            <person name="Beeson K."/>
            <person name="Sutton G."/>
            <person name="Rogers Y.-H."/>
            <person name="Friedman R."/>
            <person name="Frazier M."/>
            <person name="Venter J.C."/>
        </authorList>
    </citation>
    <scope>NUCLEOTIDE SEQUENCE [LARGE SCALE GENOMIC DNA]</scope>
    <source>
        <strain evidence="2 3">PCC 7420</strain>
    </source>
</reference>
<dbReference type="eggNOG" id="COG0457">
    <property type="taxonomic scope" value="Bacteria"/>
</dbReference>
<gene>
    <name evidence="2" type="ORF">MC7420_6599</name>
</gene>
<dbReference type="HOGENOM" id="CLU_081867_0_0_3"/>
<dbReference type="Proteomes" id="UP000003835">
    <property type="component" value="Unassembled WGS sequence"/>
</dbReference>
<dbReference type="STRING" id="118168.MC7420_6599"/>
<dbReference type="OrthoDB" id="424057at2"/>
<feature type="domain" description="PatA-like N-terminal" evidence="1">
    <location>
        <begin position="7"/>
        <end position="163"/>
    </location>
</feature>